<dbReference type="Gene3D" id="3.40.50.150">
    <property type="entry name" value="Vaccinia Virus protein VP39"/>
    <property type="match status" value="1"/>
</dbReference>
<dbReference type="OrthoDB" id="9815272at2"/>
<evidence type="ECO:0000256" key="1">
    <source>
        <dbReference type="SAM" id="Coils"/>
    </source>
</evidence>
<dbReference type="SMART" id="SM00490">
    <property type="entry name" value="HELICc"/>
    <property type="match status" value="1"/>
</dbReference>
<dbReference type="InterPro" id="IPR001650">
    <property type="entry name" value="Helicase_C-like"/>
</dbReference>
<dbReference type="KEGG" id="mgin:FRZ54_07705"/>
<keyword evidence="5" id="KW-1185">Reference proteome</keyword>
<dbReference type="Pfam" id="PF00176">
    <property type="entry name" value="SNF2-rel_dom"/>
    <property type="match status" value="1"/>
</dbReference>
<dbReference type="GO" id="GO:0005524">
    <property type="term" value="F:ATP binding"/>
    <property type="evidence" value="ECO:0007669"/>
    <property type="project" value="InterPro"/>
</dbReference>
<organism evidence="4 5">
    <name type="scientific">Mucilaginibacter ginsenosidivorans</name>
    <dbReference type="NCBI Taxonomy" id="398053"/>
    <lineage>
        <taxon>Bacteria</taxon>
        <taxon>Pseudomonadati</taxon>
        <taxon>Bacteroidota</taxon>
        <taxon>Sphingobacteriia</taxon>
        <taxon>Sphingobacteriales</taxon>
        <taxon>Sphingobacteriaceae</taxon>
        <taxon>Mucilaginibacter</taxon>
    </lineage>
</organism>
<dbReference type="PANTHER" id="PTHR41313">
    <property type="entry name" value="ADENINE-SPECIFIC METHYLTRANSFERASE"/>
    <property type="match status" value="1"/>
</dbReference>
<evidence type="ECO:0000313" key="4">
    <source>
        <dbReference type="EMBL" id="QEC62475.1"/>
    </source>
</evidence>
<dbReference type="InterPro" id="IPR014001">
    <property type="entry name" value="Helicase_ATP-bd"/>
</dbReference>
<name>A0A5B8UUM6_9SPHI</name>
<evidence type="ECO:0000313" key="5">
    <source>
        <dbReference type="Proteomes" id="UP000321479"/>
    </source>
</evidence>
<dbReference type="PROSITE" id="PS51194">
    <property type="entry name" value="HELICASE_CTER"/>
    <property type="match status" value="1"/>
</dbReference>
<reference evidence="4 5" key="1">
    <citation type="journal article" date="2017" name="Curr. Microbiol.">
        <title>Mucilaginibacter ginsenosidivorans sp. nov., Isolated from Soil of Ginseng Field.</title>
        <authorList>
            <person name="Kim M.M."/>
            <person name="Siddiqi M.Z."/>
            <person name="Im W.T."/>
        </authorList>
    </citation>
    <scope>NUCLEOTIDE SEQUENCE [LARGE SCALE GENOMIC DNA]</scope>
    <source>
        <strain evidence="4 5">Gsoil 3017</strain>
    </source>
</reference>
<evidence type="ECO:0000259" key="2">
    <source>
        <dbReference type="PROSITE" id="PS51192"/>
    </source>
</evidence>
<dbReference type="Gene3D" id="3.40.50.300">
    <property type="entry name" value="P-loop containing nucleotide triphosphate hydrolases"/>
    <property type="match status" value="2"/>
</dbReference>
<dbReference type="SMART" id="SM00487">
    <property type="entry name" value="DEXDc"/>
    <property type="match status" value="1"/>
</dbReference>
<dbReference type="EMBL" id="CP042436">
    <property type="protein sequence ID" value="QEC62475.1"/>
    <property type="molecule type" value="Genomic_DNA"/>
</dbReference>
<keyword evidence="4" id="KW-0808">Transferase</keyword>
<evidence type="ECO:0000259" key="3">
    <source>
        <dbReference type="PROSITE" id="PS51194"/>
    </source>
</evidence>
<keyword evidence="1" id="KW-0175">Coiled coil</keyword>
<dbReference type="Proteomes" id="UP000321479">
    <property type="component" value="Chromosome"/>
</dbReference>
<proteinExistence type="predicted"/>
<dbReference type="InterPro" id="IPR029063">
    <property type="entry name" value="SAM-dependent_MTases_sf"/>
</dbReference>
<dbReference type="InterPro" id="IPR052933">
    <property type="entry name" value="DNA_Protect_Modify"/>
</dbReference>
<dbReference type="GO" id="GO:0008168">
    <property type="term" value="F:methyltransferase activity"/>
    <property type="evidence" value="ECO:0007669"/>
    <property type="project" value="UniProtKB-KW"/>
</dbReference>
<dbReference type="SUPFAM" id="SSF53335">
    <property type="entry name" value="S-adenosyl-L-methionine-dependent methyltransferases"/>
    <property type="match status" value="1"/>
</dbReference>
<accession>A0A5B8UUM6</accession>
<dbReference type="GO" id="GO:0032259">
    <property type="term" value="P:methylation"/>
    <property type="evidence" value="ECO:0007669"/>
    <property type="project" value="UniProtKB-KW"/>
</dbReference>
<feature type="domain" description="Helicase ATP-binding" evidence="2">
    <location>
        <begin position="965"/>
        <end position="1220"/>
    </location>
</feature>
<keyword evidence="4" id="KW-0489">Methyltransferase</keyword>
<dbReference type="InterPro" id="IPR000330">
    <property type="entry name" value="SNF2_N"/>
</dbReference>
<protein>
    <submittedName>
        <fullName evidence="4">DNA methylase</fullName>
    </submittedName>
</protein>
<dbReference type="PRINTS" id="PR00507">
    <property type="entry name" value="N12N6MTFRASE"/>
</dbReference>
<dbReference type="Pfam" id="PF00271">
    <property type="entry name" value="Helicase_C"/>
    <property type="match status" value="1"/>
</dbReference>
<dbReference type="PANTHER" id="PTHR41313:SF1">
    <property type="entry name" value="DNA METHYLASE ADENINE-SPECIFIC DOMAIN-CONTAINING PROTEIN"/>
    <property type="match status" value="1"/>
</dbReference>
<dbReference type="PROSITE" id="PS51192">
    <property type="entry name" value="HELICASE_ATP_BIND_1"/>
    <property type="match status" value="1"/>
</dbReference>
<sequence>MAYNAFQQLRTNIEAIRIALAFRPGDRLDEKQAETLRAYAGFGGLKAVLYPYAGIGEWKAQNAARSDLKLYPSMMELHELLETKLAKDEYKSAIDSIRNIVNTAFYTPAFVPQTLYRVLAAHGIHPQRIYEPSSGAGIFISEAVKAFPDIRQVTAVEKDLLTGKVLTALASTMPVPVDVQIKAFEKTDNSENGCYDLITSNVPFGNIAVFDPAYPEKSLSGKIHSYFFAKGLDKLAEGGILAFMTSDAFFNAPSNKAAREHLFYRADFISLTVLPDNLMLDNANTCAPSHLLLVQKHTGKTELTTDEQLLLNTALQRNGFGEYHSNEYLQTVKAYAIAADTIRDGKDQYGQAHEAHWQAAELSGISEKIEETVSDGLSNWFNRERFNEAQKQIQLLQGGESTGEQERPLLTYLPMPESRAVAVSVQLGLFDSQPAESVNRAMDYLTDTDRAAVIPETARSIGIIKTRDNEKQECVLLVTAKLRPGKQYAYKLFSTVQEIRPPYGWLSGNQFSREVTMLREKLSGYGHEFFFEGDQSLKGLFKFQKQEITWFRGLLPHHREGSLVTEGLKAGTIKNLEPERNRAVFEPLDDQKDTLFYRAYLRLRDGYYELYTKEAEALQEFPALREQLNHAYTDFKEQYGELNRPANRRLILADEKDGFKMLASLETREGTDYRAADILNGPVFQKTEVFKTDDPVSALARCLNNRGRVDIEFISDATGLSAGEAIISLHSHIFLNPAGREWETRDAYLSGNVVEKLDTARRAAQAHPDDPEIRRSMAAIEKAQPEPIPFELLDFNLGERWFPNRYYERFASAFFDLPVTITYLASSDQFKVAVDGTNLKITKEYAIRPAEGTRTTYGYTLLEHALENTTPYFSYEVKMGDSTKRYPDNEAIQLAHEKLEQIRNGFTNWLHELPDSEKATITELYNRTFNCYVLREFNGDHLRFPGLEKKALGIEDLYSSQKNAVWRILQNRGGLIDHEVGLGKTLTMIVAGHEMKRLGIVQKPMILALKANVNQIAETYRKAYPGARILFPGQNDFTPDKRLRIFHEIKNNNWDCIILTHDQFGRIPQSPDIQAQIFARELADVTENLNTLITEGGEVTRRVLKGLELRKSNLEVKLQTLQQEINEKKDSGINFKEMGVDHLFIDESHKFKNLTFSTRHDRVAGLGNTLGSQKALNLSFAIRTLQERYDSDLCVTFLSGTPISNSLTELFLIFKYLRPKEMERQSIANFDGWAAVFARKTTDFEFSVTNQIISKERFRHFIKVPELALFYNEITDYKTAKHIALDKPELDERLINIAPTPQQSEFIANLMKFAESGDATLIGRPPLSEEEDKGRMLIATNYAKKMAADMRLIDPAYGDHPDNKVNTCARKLAELYHQSAPHRGTQIVFCDIGTPKPGEFNLYDALKDKLVNDLNVKAGEITFIHHWTDKQKPDLFKKMNRGEIRVLIGSTEKAGTGLNVQQRVIAMHHLDIPWKPSELEQRNGRGARQGNLLAKQHYSNKVLNFIYAVEQSLDNYKFNLLKNKQTFISQMKNCELNVRSIDEGSIDENTGMNFSEYIAILSGDTTLLEKSKLEKKIAALESLKTGHYRESSRSRNLLEDKYKEQTQISRELDILQTDLKIYRANLKLEKDGSKANPIRLERLQSADPVAIGKFLISKYRNWLPEKGLTGAAKLGTLYGFDLMIERHAGSFDFDKSANCYNVLYATRPETGGKYLYSSGVPNVDNAKTAARYYLNALDKAQGHEGKLKTTRDELDAQIPQLEALVGKPFEREAELRDMKAELVRLEREIAQRIKAEHRAQNGIDQEERTVPAEKINGITTVMPTSQQEAVTVSEQREDLVLAEVKAGVQPQVAALAETRKLKGVRL</sequence>
<dbReference type="RefSeq" id="WP_147031052.1">
    <property type="nucleotide sequence ID" value="NZ_CP042436.1"/>
</dbReference>
<gene>
    <name evidence="4" type="ORF">FRZ54_07705</name>
</gene>
<dbReference type="InterPro" id="IPR027417">
    <property type="entry name" value="P-loop_NTPase"/>
</dbReference>
<feature type="domain" description="Helicase C-terminal" evidence="3">
    <location>
        <begin position="1371"/>
        <end position="1542"/>
    </location>
</feature>
<feature type="coiled-coil region" evidence="1">
    <location>
        <begin position="1104"/>
        <end position="1131"/>
    </location>
</feature>
<dbReference type="SUPFAM" id="SSF52540">
    <property type="entry name" value="P-loop containing nucleoside triphosphate hydrolases"/>
    <property type="match status" value="2"/>
</dbReference>